<comment type="caution">
    <text evidence="3">The sequence shown here is derived from an EMBL/GenBank/DDBJ whole genome shotgun (WGS) entry which is preliminary data.</text>
</comment>
<keyword evidence="1" id="KW-0547">Nucleotide-binding</keyword>
<dbReference type="RefSeq" id="WP_283410516.1">
    <property type="nucleotide sequence ID" value="NZ_FXUF01000017.1"/>
</dbReference>
<accession>A0AA45WYG9</accession>
<dbReference type="InterPro" id="IPR011009">
    <property type="entry name" value="Kinase-like_dom_sf"/>
</dbReference>
<reference evidence="3" key="1">
    <citation type="submission" date="2017-05" db="EMBL/GenBank/DDBJ databases">
        <authorList>
            <person name="Varghese N."/>
            <person name="Submissions S."/>
        </authorList>
    </citation>
    <scope>NUCLEOTIDE SEQUENCE</scope>
    <source>
        <strain evidence="3">Su22</strain>
    </source>
</reference>
<dbReference type="Pfam" id="PF01636">
    <property type="entry name" value="APH"/>
    <property type="match status" value="1"/>
</dbReference>
<evidence type="ECO:0000313" key="4">
    <source>
        <dbReference type="Proteomes" id="UP001158066"/>
    </source>
</evidence>
<feature type="binding site" evidence="1">
    <location>
        <position position="34"/>
    </location>
    <ligand>
        <name>ATP</name>
        <dbReference type="ChEBI" id="CHEBI:30616"/>
    </ligand>
</feature>
<gene>
    <name evidence="3" type="ORF">SAMN06296020_11723</name>
</gene>
<proteinExistence type="predicted"/>
<feature type="domain" description="Aminoglycoside phosphotransferase" evidence="2">
    <location>
        <begin position="5"/>
        <end position="187"/>
    </location>
</feature>
<dbReference type="PROSITE" id="PS00107">
    <property type="entry name" value="PROTEIN_KINASE_ATP"/>
    <property type="match status" value="1"/>
</dbReference>
<name>A0AA45WYG9_9CLOT</name>
<protein>
    <submittedName>
        <fullName evidence="3">Phosphotransferase enzyme family protein</fullName>
    </submittedName>
</protein>
<dbReference type="InterPro" id="IPR017441">
    <property type="entry name" value="Protein_kinase_ATP_BS"/>
</dbReference>
<keyword evidence="4" id="KW-1185">Reference proteome</keyword>
<dbReference type="Proteomes" id="UP001158066">
    <property type="component" value="Unassembled WGS sequence"/>
</dbReference>
<organism evidence="3 4">
    <name type="scientific">Anoxynatronum buryatiense</name>
    <dbReference type="NCBI Taxonomy" id="489973"/>
    <lineage>
        <taxon>Bacteria</taxon>
        <taxon>Bacillati</taxon>
        <taxon>Bacillota</taxon>
        <taxon>Clostridia</taxon>
        <taxon>Eubacteriales</taxon>
        <taxon>Clostridiaceae</taxon>
        <taxon>Anoxynatronum</taxon>
    </lineage>
</organism>
<dbReference type="SUPFAM" id="SSF56112">
    <property type="entry name" value="Protein kinase-like (PK-like)"/>
    <property type="match status" value="1"/>
</dbReference>
<evidence type="ECO:0000313" key="3">
    <source>
        <dbReference type="EMBL" id="SMP68574.1"/>
    </source>
</evidence>
<dbReference type="EMBL" id="FXUF01000017">
    <property type="protein sequence ID" value="SMP68574.1"/>
    <property type="molecule type" value="Genomic_DNA"/>
</dbReference>
<dbReference type="GO" id="GO:0005524">
    <property type="term" value="F:ATP binding"/>
    <property type="evidence" value="ECO:0007669"/>
    <property type="project" value="UniProtKB-UniRule"/>
</dbReference>
<evidence type="ECO:0000259" key="2">
    <source>
        <dbReference type="Pfam" id="PF01636"/>
    </source>
</evidence>
<dbReference type="Gene3D" id="3.90.1200.10">
    <property type="match status" value="1"/>
</dbReference>
<keyword evidence="1" id="KW-0067">ATP-binding</keyword>
<dbReference type="InterPro" id="IPR002575">
    <property type="entry name" value="Aminoglycoside_PTrfase"/>
</dbReference>
<evidence type="ECO:0000256" key="1">
    <source>
        <dbReference type="PROSITE-ProRule" id="PRU10141"/>
    </source>
</evidence>
<sequence length="263" mass="29906">MKHGKIIGIGNTATVYELKEGKVLKLFGTGYPLKAVEREFFNAKAIRHMIFAKPHAYEIVFYEEQMGIIYDKVEGESLLDWVIKTGDVEKCAVYMAEIHKSIGRNEISTVPNYKEFLEYHIVKGLPDHLETRKKALQMLEKLGDGNRLCHGDFHPGNLFLSNGQIVVIDFMNLCHGDFLYDVAKTVFLLEYTPVPAGMENKEIVYQLKKTLADLYLIQMNVTRDMIQDYLSVISTARVGECPNEQLNEAIKPRCPAADGVRRS</sequence>
<dbReference type="AlphaFoldDB" id="A0AA45WYG9"/>